<evidence type="ECO:0000313" key="1">
    <source>
        <dbReference type="EMBL" id="PIS21766.1"/>
    </source>
</evidence>
<organism evidence="1 2">
    <name type="scientific">candidate division WWE3 bacterium CG08_land_8_20_14_0_20_41_15</name>
    <dbReference type="NCBI Taxonomy" id="1975086"/>
    <lineage>
        <taxon>Bacteria</taxon>
        <taxon>Katanobacteria</taxon>
    </lineage>
</organism>
<dbReference type="AlphaFoldDB" id="A0A2H0XA28"/>
<accession>A0A2H0XA28</accession>
<protein>
    <recommendedName>
        <fullName evidence="3">Helix-turn-helix domain-containing protein</fullName>
    </recommendedName>
</protein>
<proteinExistence type="predicted"/>
<comment type="caution">
    <text evidence="1">The sequence shown here is derived from an EMBL/GenBank/DDBJ whole genome shotgun (WGS) entry which is preliminary data.</text>
</comment>
<dbReference type="EMBL" id="PEYV01000019">
    <property type="protein sequence ID" value="PIS21766.1"/>
    <property type="molecule type" value="Genomic_DNA"/>
</dbReference>
<name>A0A2H0XA28_UNCKA</name>
<gene>
    <name evidence="1" type="ORF">COT51_01015</name>
</gene>
<reference evidence="2" key="1">
    <citation type="submission" date="2017-09" db="EMBL/GenBank/DDBJ databases">
        <title>Depth-based differentiation of microbial function through sediment-hosted aquifers and enrichment of novel symbionts in the deep terrestrial subsurface.</title>
        <authorList>
            <person name="Probst A.J."/>
            <person name="Ladd B."/>
            <person name="Jarett J.K."/>
            <person name="Geller-Mcgrath D.E."/>
            <person name="Sieber C.M.K."/>
            <person name="Emerson J.B."/>
            <person name="Anantharaman K."/>
            <person name="Thomas B.C."/>
            <person name="Malmstrom R."/>
            <person name="Stieglmeier M."/>
            <person name="Klingl A."/>
            <person name="Woyke T."/>
            <person name="Ryan C.M."/>
            <person name="Banfield J.F."/>
        </authorList>
    </citation>
    <scope>NUCLEOTIDE SEQUENCE [LARGE SCALE GENOMIC DNA]</scope>
</reference>
<evidence type="ECO:0008006" key="3">
    <source>
        <dbReference type="Google" id="ProtNLM"/>
    </source>
</evidence>
<sequence length="132" mass="15569">MGDLFVHQVSDFLFLSESQVRTLCRSGKLPAWKKEGRWSFSWQNVVRFSQRYPSPESKTPEAERLFNEFVKEIRQISLWERESKGDEQDLIALQKSVLKLLRRLKGFRCSKAITFAARRIGDPKFEFLEPEV</sequence>
<evidence type="ECO:0000313" key="2">
    <source>
        <dbReference type="Proteomes" id="UP000231098"/>
    </source>
</evidence>
<dbReference type="Proteomes" id="UP000231098">
    <property type="component" value="Unassembled WGS sequence"/>
</dbReference>